<evidence type="ECO:0000313" key="1">
    <source>
        <dbReference type="EMBL" id="UBF22752.1"/>
    </source>
</evidence>
<reference evidence="1" key="1">
    <citation type="submission" date="2021-05" db="EMBL/GenBank/DDBJ databases">
        <title>Diversity, taxonomy and evolution of archaeal viruses of the class Caudoviricetes.</title>
        <authorList>
            <person name="Liu Y."/>
            <person name="Demina T.A."/>
            <person name="Roux S."/>
            <person name="Aiewsakun P."/>
            <person name="Kazlauskas D."/>
            <person name="Simmonds P."/>
            <person name="Prangishvili D."/>
            <person name="Oksanen H.M."/>
            <person name="Krupovic M."/>
        </authorList>
    </citation>
    <scope>NUCLEOTIDE SEQUENCE</scope>
    <source>
        <strain evidence="1">HRTV-27/27</strain>
    </source>
</reference>
<gene>
    <name evidence="1" type="ORF">HRTV-27_gp59</name>
</gene>
<dbReference type="Proteomes" id="UP000827260">
    <property type="component" value="Segment"/>
</dbReference>
<name>A0AAE8XYS7_9CAUD</name>
<organism evidence="1 2">
    <name type="scientific">Halorubrum tailed virus 27</name>
    <dbReference type="NCBI Taxonomy" id="2878008"/>
    <lineage>
        <taxon>Viruses</taxon>
        <taxon>Duplodnaviria</taxon>
        <taxon>Heunggongvirae</taxon>
        <taxon>Uroviricota</taxon>
        <taxon>Caudoviricetes</taxon>
        <taxon>Thumleimavirales</taxon>
        <taxon>Hafunaviridae</taxon>
        <taxon>Minorvirus</taxon>
        <taxon>Minorvirus thailandense</taxon>
        <taxon>Minorvirus HRTV27</taxon>
    </lineage>
</organism>
<dbReference type="EMBL" id="MZ334522">
    <property type="protein sequence ID" value="UBF22752.1"/>
    <property type="molecule type" value="Genomic_DNA"/>
</dbReference>
<proteinExistence type="predicted"/>
<keyword evidence="2" id="KW-1185">Reference proteome</keyword>
<sequence length="93" mass="10585">MSEDLPELPEFDSAVDEDAIVATVFELHDAMDLFKEWAALTTLRIEREIDEADSEEKAADLRTLIEWVETVRRRLVLSEEESLETGPFSEDGA</sequence>
<evidence type="ECO:0000313" key="2">
    <source>
        <dbReference type="Proteomes" id="UP000827260"/>
    </source>
</evidence>
<protein>
    <submittedName>
        <fullName evidence="1">Uncharacterized protein</fullName>
    </submittedName>
</protein>
<accession>A0AAE8XYS7</accession>